<accession>A0A4Q5J5B2</accession>
<dbReference type="Gene3D" id="3.40.630.10">
    <property type="entry name" value="Zn peptidases"/>
    <property type="match status" value="1"/>
</dbReference>
<gene>
    <name evidence="6" type="ORF">ETU37_05710</name>
</gene>
<keyword evidence="2" id="KW-0479">Metal-binding</keyword>
<reference evidence="6 7" key="1">
    <citation type="submission" date="2019-01" db="EMBL/GenBank/DDBJ databases">
        <title>Nocardioides guangzhouensis sp. nov., an actinobacterium isolated from soil.</title>
        <authorList>
            <person name="Fu Y."/>
            <person name="Cai Y."/>
            <person name="Lin Z."/>
            <person name="Chen P."/>
        </authorList>
    </citation>
    <scope>NUCLEOTIDE SEQUENCE [LARGE SCALE GENOMIC DNA]</scope>
    <source>
        <strain evidence="6 7">NBRC 105384</strain>
    </source>
</reference>
<comment type="caution">
    <text evidence="6">The sequence shown here is derived from an EMBL/GenBank/DDBJ whole genome shotgun (WGS) entry which is preliminary data.</text>
</comment>
<dbReference type="Pfam" id="PF07687">
    <property type="entry name" value="M20_dimer"/>
    <property type="match status" value="1"/>
</dbReference>
<evidence type="ECO:0000259" key="5">
    <source>
        <dbReference type="Pfam" id="PF07687"/>
    </source>
</evidence>
<organism evidence="6 7">
    <name type="scientific">Nocardioides iriomotensis</name>
    <dbReference type="NCBI Taxonomy" id="715784"/>
    <lineage>
        <taxon>Bacteria</taxon>
        <taxon>Bacillati</taxon>
        <taxon>Actinomycetota</taxon>
        <taxon>Actinomycetes</taxon>
        <taxon>Propionibacteriales</taxon>
        <taxon>Nocardioidaceae</taxon>
        <taxon>Nocardioides</taxon>
    </lineage>
</organism>
<dbReference type="EMBL" id="SDPU01000014">
    <property type="protein sequence ID" value="RYU13734.1"/>
    <property type="molecule type" value="Genomic_DNA"/>
</dbReference>
<feature type="domain" description="Peptidase M20 dimerisation" evidence="5">
    <location>
        <begin position="196"/>
        <end position="289"/>
    </location>
</feature>
<protein>
    <submittedName>
        <fullName evidence="6">M20 family peptidase</fullName>
    </submittedName>
</protein>
<dbReference type="InterPro" id="IPR002933">
    <property type="entry name" value="Peptidase_M20"/>
</dbReference>
<dbReference type="Pfam" id="PF01546">
    <property type="entry name" value="Peptidase_M20"/>
    <property type="match status" value="1"/>
</dbReference>
<evidence type="ECO:0000256" key="3">
    <source>
        <dbReference type="ARBA" id="ARBA00022801"/>
    </source>
</evidence>
<dbReference type="PANTHER" id="PTHR43808">
    <property type="entry name" value="ACETYLORNITHINE DEACETYLASE"/>
    <property type="match status" value="1"/>
</dbReference>
<evidence type="ECO:0000313" key="7">
    <source>
        <dbReference type="Proteomes" id="UP000291189"/>
    </source>
</evidence>
<dbReference type="SUPFAM" id="SSF53187">
    <property type="entry name" value="Zn-dependent exopeptidases"/>
    <property type="match status" value="1"/>
</dbReference>
<keyword evidence="7" id="KW-1185">Reference proteome</keyword>
<dbReference type="SUPFAM" id="SSF55031">
    <property type="entry name" value="Bacterial exopeptidase dimerisation domain"/>
    <property type="match status" value="1"/>
</dbReference>
<dbReference type="InterPro" id="IPR036264">
    <property type="entry name" value="Bact_exopeptidase_dim_dom"/>
</dbReference>
<dbReference type="GO" id="GO:0006526">
    <property type="term" value="P:L-arginine biosynthetic process"/>
    <property type="evidence" value="ECO:0007669"/>
    <property type="project" value="TreeGrafter"/>
</dbReference>
<comment type="cofactor">
    <cofactor evidence="1">
        <name>Zn(2+)</name>
        <dbReference type="ChEBI" id="CHEBI:29105"/>
    </cofactor>
</comment>
<dbReference type="InterPro" id="IPR011650">
    <property type="entry name" value="Peptidase_M20_dimer"/>
</dbReference>
<dbReference type="InterPro" id="IPR001261">
    <property type="entry name" value="ArgE/DapE_CS"/>
</dbReference>
<evidence type="ECO:0000256" key="2">
    <source>
        <dbReference type="ARBA" id="ARBA00022723"/>
    </source>
</evidence>
<dbReference type="CDD" id="cd08659">
    <property type="entry name" value="M20_ArgE_DapE-like"/>
    <property type="match status" value="1"/>
</dbReference>
<dbReference type="PANTHER" id="PTHR43808:SF31">
    <property type="entry name" value="N-ACETYL-L-CITRULLINE DEACETYLASE"/>
    <property type="match status" value="1"/>
</dbReference>
<dbReference type="GO" id="GO:0046872">
    <property type="term" value="F:metal ion binding"/>
    <property type="evidence" value="ECO:0007669"/>
    <property type="project" value="UniProtKB-KW"/>
</dbReference>
<dbReference type="GO" id="GO:0008777">
    <property type="term" value="F:acetylornithine deacetylase activity"/>
    <property type="evidence" value="ECO:0007669"/>
    <property type="project" value="TreeGrafter"/>
</dbReference>
<dbReference type="Proteomes" id="UP000291189">
    <property type="component" value="Unassembled WGS sequence"/>
</dbReference>
<dbReference type="InterPro" id="IPR050072">
    <property type="entry name" value="Peptidase_M20A"/>
</dbReference>
<keyword evidence="4" id="KW-0862">Zinc</keyword>
<evidence type="ECO:0000313" key="6">
    <source>
        <dbReference type="EMBL" id="RYU13734.1"/>
    </source>
</evidence>
<dbReference type="OrthoDB" id="7055905at2"/>
<evidence type="ECO:0000256" key="1">
    <source>
        <dbReference type="ARBA" id="ARBA00001947"/>
    </source>
</evidence>
<dbReference type="AlphaFoldDB" id="A0A4Q5J5B2"/>
<sequence length="395" mass="41211">MVLHLRLGRRGDRVRRDADAAGDQGVGPQVSRATDLLAELVRADTVGAREEGLAQRCAEILEKSGFAGRWLDFEPEREQYVARAGSGDGPPLTFTGHLDVVPVSRGDWSVDPFAAEVDGDRMVGRGTSDMKSGVAALVDAVADHASRPHDCRGVQVVLTSGEETGCTGALTIPRDAVVGGGPLVVAEPTRNALVPGHKGAHWMRLNATGKAAHGSAPELGDNAAVKIARAAVALHDHTSWPEGITANVGVVRGGVQTNVVPDAAELYLDIRTVPSAQGDAIRSAVREVAGGDVTVEDHVVLPPVDTARDDPFVALVGEALVAAGLDGAPVETARYFTDASALGPLMEQGAVTPTVVLGPGEPEQCHVADEWCSLARVDEAVAVYAELLDRWCRGA</sequence>
<evidence type="ECO:0000256" key="4">
    <source>
        <dbReference type="ARBA" id="ARBA00022833"/>
    </source>
</evidence>
<name>A0A4Q5J5B2_9ACTN</name>
<dbReference type="Gene3D" id="3.30.70.360">
    <property type="match status" value="1"/>
</dbReference>
<keyword evidence="3" id="KW-0378">Hydrolase</keyword>
<dbReference type="PROSITE" id="PS00759">
    <property type="entry name" value="ARGE_DAPE_CPG2_2"/>
    <property type="match status" value="1"/>
</dbReference>
<proteinExistence type="predicted"/>